<dbReference type="PROSITE" id="PS51365">
    <property type="entry name" value="RENAL_DIPEPTIDASE_2"/>
    <property type="match status" value="1"/>
</dbReference>
<dbReference type="InterPro" id="IPR032466">
    <property type="entry name" value="Metal_Hydrolase"/>
</dbReference>
<dbReference type="GO" id="GO:0070573">
    <property type="term" value="F:metallodipeptidase activity"/>
    <property type="evidence" value="ECO:0007669"/>
    <property type="project" value="InterPro"/>
</dbReference>
<dbReference type="AlphaFoldDB" id="A0A4P5P8H9"/>
<dbReference type="GO" id="GO:0006508">
    <property type="term" value="P:proteolysis"/>
    <property type="evidence" value="ECO:0007669"/>
    <property type="project" value="InterPro"/>
</dbReference>
<keyword evidence="2" id="KW-1185">Reference proteome</keyword>
<dbReference type="InterPro" id="IPR008257">
    <property type="entry name" value="Pept_M19"/>
</dbReference>
<dbReference type="Pfam" id="PF01244">
    <property type="entry name" value="Peptidase_M19"/>
    <property type="match status" value="1"/>
</dbReference>
<protein>
    <submittedName>
        <fullName evidence="1">Peptidase</fullName>
    </submittedName>
</protein>
<dbReference type="RefSeq" id="WP_146622763.1">
    <property type="nucleotide sequence ID" value="NZ_BJCC01000016.1"/>
</dbReference>
<proteinExistence type="predicted"/>
<dbReference type="Proteomes" id="UP000290567">
    <property type="component" value="Unassembled WGS sequence"/>
</dbReference>
<name>A0A4P5P8H9_9ENTE</name>
<dbReference type="OrthoDB" id="9804920at2"/>
<gene>
    <name evidence="1" type="ORF">NRIC_22260</name>
</gene>
<organism evidence="1 2">
    <name type="scientific">Enterococcus florum</name>
    <dbReference type="NCBI Taxonomy" id="2480627"/>
    <lineage>
        <taxon>Bacteria</taxon>
        <taxon>Bacillati</taxon>
        <taxon>Bacillota</taxon>
        <taxon>Bacilli</taxon>
        <taxon>Lactobacillales</taxon>
        <taxon>Enterococcaceae</taxon>
        <taxon>Enterococcus</taxon>
    </lineage>
</organism>
<comment type="caution">
    <text evidence="1">The sequence shown here is derived from an EMBL/GenBank/DDBJ whole genome shotgun (WGS) entry which is preliminary data.</text>
</comment>
<dbReference type="PANTHER" id="PTHR10443">
    <property type="entry name" value="MICROSOMAL DIPEPTIDASE"/>
    <property type="match status" value="1"/>
</dbReference>
<dbReference type="PANTHER" id="PTHR10443:SF12">
    <property type="entry name" value="DIPEPTIDASE"/>
    <property type="match status" value="1"/>
</dbReference>
<dbReference type="Gene3D" id="3.20.20.140">
    <property type="entry name" value="Metal-dependent hydrolases"/>
    <property type="match status" value="1"/>
</dbReference>
<dbReference type="EMBL" id="BJCC01000016">
    <property type="protein sequence ID" value="GCF94335.1"/>
    <property type="molecule type" value="Genomic_DNA"/>
</dbReference>
<sequence>MKAIDMHCDTIQKIYQHPQTTLRENAFQIDLLKMKASGTTLQNFAMFVPLDEVEDPYKTCREMISCYQRELSANADLIRPITTMQEFEENQQKGRLSALLTMEEGAPLEGRLDRLQEFYDLGVRMLTLTWNFKNELGYPNMLYWDEQTQTLSNEQKGLTETGIRIVQKMEELGMIIDVSHGSDQLVRDVLAHTTKPFVASHSNARTICHHPRNLPDELIQQIAERGGVIGINYYEDFIRPEGNQQSLVAGLVKHIKHFRAVGGIDCIGLGSDFDGIEENEELADIRAIEKIEQGLRDAGFSTDEIEKIFYRNVERLYTTCFS</sequence>
<evidence type="ECO:0000313" key="2">
    <source>
        <dbReference type="Proteomes" id="UP000290567"/>
    </source>
</evidence>
<accession>A0A4P5P8H9</accession>
<dbReference type="SUPFAM" id="SSF51556">
    <property type="entry name" value="Metallo-dependent hydrolases"/>
    <property type="match status" value="1"/>
</dbReference>
<evidence type="ECO:0000313" key="1">
    <source>
        <dbReference type="EMBL" id="GCF94335.1"/>
    </source>
</evidence>
<reference evidence="2" key="1">
    <citation type="submission" date="2019-02" db="EMBL/GenBank/DDBJ databases">
        <title>Draft genome sequence of Enterococcus sp. Gos25-1.</title>
        <authorList>
            <person name="Tanaka N."/>
            <person name="Shiwa Y."/>
            <person name="Fujita N."/>
        </authorList>
    </citation>
    <scope>NUCLEOTIDE SEQUENCE [LARGE SCALE GENOMIC DNA]</scope>
    <source>
        <strain evidence="2">Gos25-1</strain>
    </source>
</reference>
<dbReference type="CDD" id="cd01301">
    <property type="entry name" value="rDP_like"/>
    <property type="match status" value="1"/>
</dbReference>